<reference evidence="8 9" key="1">
    <citation type="journal article" date="2019" name="Sci. Rep.">
        <title>Sulfobacillus thermotolerans: new insights into resistance and metabolic capacities of acidophilic chemolithotrophs.</title>
        <authorList>
            <person name="Panyushkina A.E."/>
            <person name="Babenko V.V."/>
            <person name="Nikitina A.S."/>
            <person name="Selezneva O.V."/>
            <person name="Tsaplina I.A."/>
            <person name="Letarova M.A."/>
            <person name="Kostryukova E.S."/>
            <person name="Letarov A.V."/>
        </authorList>
    </citation>
    <scope>NUCLEOTIDE SEQUENCE [LARGE SCALE GENOMIC DNA]</scope>
    <source>
        <strain evidence="8 9">Kr1</strain>
    </source>
</reference>
<dbReference type="SMART" id="SM00388">
    <property type="entry name" value="HisKA"/>
    <property type="match status" value="1"/>
</dbReference>
<keyword evidence="5" id="KW-0418">Kinase</keyword>
<comment type="catalytic activity">
    <reaction evidence="1">
        <text>ATP + protein L-histidine = ADP + protein N-phospho-L-histidine.</text>
        <dbReference type="EC" id="2.7.13.3"/>
    </reaction>
</comment>
<dbReference type="PANTHER" id="PTHR43711:SF1">
    <property type="entry name" value="HISTIDINE KINASE 1"/>
    <property type="match status" value="1"/>
</dbReference>
<evidence type="ECO:0000256" key="4">
    <source>
        <dbReference type="ARBA" id="ARBA00022679"/>
    </source>
</evidence>
<dbReference type="InterPro" id="IPR005467">
    <property type="entry name" value="His_kinase_dom"/>
</dbReference>
<feature type="domain" description="Histidine kinase" evidence="7">
    <location>
        <begin position="210"/>
        <end position="416"/>
    </location>
</feature>
<keyword evidence="6" id="KW-0902">Two-component regulatory system</keyword>
<evidence type="ECO:0000256" key="5">
    <source>
        <dbReference type="ARBA" id="ARBA00022777"/>
    </source>
</evidence>
<protein>
    <recommendedName>
        <fullName evidence="2">histidine kinase</fullName>
        <ecNumber evidence="2">2.7.13.3</ecNumber>
    </recommendedName>
</protein>
<dbReference type="Pfam" id="PF02518">
    <property type="entry name" value="HATPase_c"/>
    <property type="match status" value="1"/>
</dbReference>
<dbReference type="InterPro" id="IPR050736">
    <property type="entry name" value="Sensor_HK_Regulatory"/>
</dbReference>
<dbReference type="Gene3D" id="3.30.565.10">
    <property type="entry name" value="Histidine kinase-like ATPase, C-terminal domain"/>
    <property type="match status" value="1"/>
</dbReference>
<dbReference type="EMBL" id="CP019454">
    <property type="protein sequence ID" value="AUW93189.1"/>
    <property type="molecule type" value="Genomic_DNA"/>
</dbReference>
<dbReference type="InterPro" id="IPR003661">
    <property type="entry name" value="HisK_dim/P_dom"/>
</dbReference>
<dbReference type="InterPro" id="IPR004358">
    <property type="entry name" value="Sig_transdc_His_kin-like_C"/>
</dbReference>
<name>A0ABM6RPA1_9FIRM</name>
<gene>
    <name evidence="8" type="ORF">BXT84_03830</name>
</gene>
<keyword evidence="3" id="KW-0597">Phosphoprotein</keyword>
<dbReference type="CDD" id="cd00082">
    <property type="entry name" value="HisKA"/>
    <property type="match status" value="1"/>
</dbReference>
<dbReference type="EC" id="2.7.13.3" evidence="2"/>
<evidence type="ECO:0000259" key="7">
    <source>
        <dbReference type="PROSITE" id="PS50109"/>
    </source>
</evidence>
<dbReference type="SMART" id="SM00387">
    <property type="entry name" value="HATPase_c"/>
    <property type="match status" value="1"/>
</dbReference>
<keyword evidence="4" id="KW-0808">Transferase</keyword>
<sequence>MPHTFHILPHIHLTNDFMVRKEVLENLPVPLIFVSTTKEIIWKNRLADWLDLSQDTRKGLLALIGKSRTAKAFASVKLFSGVEVLLQSQPVHSLTGSVEGYLVWASDNLSGLAGDFLETGLAVAENGHFILVNAVARNVLGLETANAHWNAVDWLPPWHVAMRRGHRTLFALTRDEFEIRVHAHYPWVMLEAIPVPIIDNDRISVQFASAMMHEVRNPLSALSGYIELAQMQLPPGPVRDHLDRAMAEVDRLSRMTADFMSLSRSTELHKQWCHIASLVEKAWTIAQAGEKREHTVELHVDLNAQDRVFGDPDRLEQILINALKNAVEAFSGPGIITVSMHRDVDGQHLVIADNGPGMPDEVMETLFVKRRTTKAHGHGLGLLIIKQLAEGHGGVVQVTTEKGQGTAITVTLPYPNDEAILDPG</sequence>
<evidence type="ECO:0000313" key="9">
    <source>
        <dbReference type="Proteomes" id="UP000325292"/>
    </source>
</evidence>
<evidence type="ECO:0000256" key="6">
    <source>
        <dbReference type="ARBA" id="ARBA00023012"/>
    </source>
</evidence>
<evidence type="ECO:0000256" key="1">
    <source>
        <dbReference type="ARBA" id="ARBA00000085"/>
    </source>
</evidence>
<dbReference type="PROSITE" id="PS50109">
    <property type="entry name" value="HIS_KIN"/>
    <property type="match status" value="1"/>
</dbReference>
<dbReference type="InterPro" id="IPR003594">
    <property type="entry name" value="HATPase_dom"/>
</dbReference>
<dbReference type="Proteomes" id="UP000325292">
    <property type="component" value="Chromosome"/>
</dbReference>
<dbReference type="SUPFAM" id="SSF47384">
    <property type="entry name" value="Homodimeric domain of signal transducing histidine kinase"/>
    <property type="match status" value="1"/>
</dbReference>
<proteinExistence type="predicted"/>
<dbReference type="InterPro" id="IPR036097">
    <property type="entry name" value="HisK_dim/P_sf"/>
</dbReference>
<dbReference type="PANTHER" id="PTHR43711">
    <property type="entry name" value="TWO-COMPONENT HISTIDINE KINASE"/>
    <property type="match status" value="1"/>
</dbReference>
<evidence type="ECO:0000256" key="2">
    <source>
        <dbReference type="ARBA" id="ARBA00012438"/>
    </source>
</evidence>
<keyword evidence="9" id="KW-1185">Reference proteome</keyword>
<organism evidence="8 9">
    <name type="scientific">Sulfobacillus thermotolerans</name>
    <dbReference type="NCBI Taxonomy" id="338644"/>
    <lineage>
        <taxon>Bacteria</taxon>
        <taxon>Bacillati</taxon>
        <taxon>Bacillota</taxon>
        <taxon>Clostridia</taxon>
        <taxon>Eubacteriales</taxon>
        <taxon>Clostridiales Family XVII. Incertae Sedis</taxon>
        <taxon>Sulfobacillus</taxon>
    </lineage>
</organism>
<dbReference type="SUPFAM" id="SSF55874">
    <property type="entry name" value="ATPase domain of HSP90 chaperone/DNA topoisomerase II/histidine kinase"/>
    <property type="match status" value="1"/>
</dbReference>
<dbReference type="CDD" id="cd00075">
    <property type="entry name" value="HATPase"/>
    <property type="match status" value="1"/>
</dbReference>
<dbReference type="PRINTS" id="PR00344">
    <property type="entry name" value="BCTRLSENSOR"/>
</dbReference>
<dbReference type="InterPro" id="IPR036890">
    <property type="entry name" value="HATPase_C_sf"/>
</dbReference>
<accession>A0ABM6RPA1</accession>
<dbReference type="Gene3D" id="1.10.287.130">
    <property type="match status" value="1"/>
</dbReference>
<evidence type="ECO:0000313" key="8">
    <source>
        <dbReference type="EMBL" id="AUW93189.1"/>
    </source>
</evidence>
<evidence type="ECO:0000256" key="3">
    <source>
        <dbReference type="ARBA" id="ARBA00022553"/>
    </source>
</evidence>
<dbReference type="Pfam" id="PF00512">
    <property type="entry name" value="HisKA"/>
    <property type="match status" value="1"/>
</dbReference>